<feature type="compositionally biased region" description="Basic residues" evidence="1">
    <location>
        <begin position="68"/>
        <end position="85"/>
    </location>
</feature>
<dbReference type="RefSeq" id="WP_212693933.1">
    <property type="nucleotide sequence ID" value="NZ_CP058649.1"/>
</dbReference>
<evidence type="ECO:0000313" key="3">
    <source>
        <dbReference type="Proteomes" id="UP000683246"/>
    </source>
</evidence>
<organism evidence="2 3">
    <name type="scientific">Vallitalea pronyensis</name>
    <dbReference type="NCBI Taxonomy" id="1348613"/>
    <lineage>
        <taxon>Bacteria</taxon>
        <taxon>Bacillati</taxon>
        <taxon>Bacillota</taxon>
        <taxon>Clostridia</taxon>
        <taxon>Lachnospirales</taxon>
        <taxon>Vallitaleaceae</taxon>
        <taxon>Vallitalea</taxon>
    </lineage>
</organism>
<feature type="region of interest" description="Disordered" evidence="1">
    <location>
        <begin position="46"/>
        <end position="101"/>
    </location>
</feature>
<feature type="compositionally biased region" description="Basic and acidic residues" evidence="1">
    <location>
        <begin position="55"/>
        <end position="67"/>
    </location>
</feature>
<name>A0A8J8MK14_9FIRM</name>
<gene>
    <name evidence="2" type="ORF">HZI73_13575</name>
</gene>
<dbReference type="KEGG" id="vpy:HZI73_13575"/>
<proteinExistence type="predicted"/>
<dbReference type="EMBL" id="CP058649">
    <property type="protein sequence ID" value="QUI23252.1"/>
    <property type="molecule type" value="Genomic_DNA"/>
</dbReference>
<accession>A0A8J8MK14</accession>
<dbReference type="Proteomes" id="UP000683246">
    <property type="component" value="Chromosome"/>
</dbReference>
<protein>
    <submittedName>
        <fullName evidence="2">Uncharacterized protein</fullName>
    </submittedName>
</protein>
<dbReference type="AlphaFoldDB" id="A0A8J8MK14"/>
<keyword evidence="3" id="KW-1185">Reference proteome</keyword>
<evidence type="ECO:0000256" key="1">
    <source>
        <dbReference type="SAM" id="MobiDB-lite"/>
    </source>
</evidence>
<sequence>MSIKPLDMQVMIPKTQKVASIRHLEQQKAHVNQDQIAQTVKQQVKDKNQQVIKSNENEKFNNEADARKKGKNTYHGKRNGKHKNKKESGKSPSRHHIDIRI</sequence>
<reference evidence="2" key="1">
    <citation type="submission" date="2020-07" db="EMBL/GenBank/DDBJ databases">
        <title>Vallitalea pronyensis genome.</title>
        <authorList>
            <person name="Postec A."/>
        </authorList>
    </citation>
    <scope>NUCLEOTIDE SEQUENCE</scope>
    <source>
        <strain evidence="2">FatNI3</strain>
    </source>
</reference>
<evidence type="ECO:0000313" key="2">
    <source>
        <dbReference type="EMBL" id="QUI23252.1"/>
    </source>
</evidence>